<feature type="transmembrane region" description="Helical" evidence="9">
    <location>
        <begin position="103"/>
        <end position="119"/>
    </location>
</feature>
<keyword evidence="12" id="KW-1185">Reference proteome</keyword>
<dbReference type="InterPro" id="IPR050482">
    <property type="entry name" value="Sensor_HK_TwoCompSys"/>
</dbReference>
<dbReference type="PANTHER" id="PTHR24421:SF10">
    <property type="entry name" value="NITRATE_NITRITE SENSOR PROTEIN NARQ"/>
    <property type="match status" value="1"/>
</dbReference>
<dbReference type="InterPro" id="IPR003594">
    <property type="entry name" value="HATPase_dom"/>
</dbReference>
<comment type="catalytic activity">
    <reaction evidence="1">
        <text>ATP + protein L-histidine = ADP + protein N-phospho-L-histidine.</text>
        <dbReference type="EC" id="2.7.13.3"/>
    </reaction>
</comment>
<evidence type="ECO:0000256" key="2">
    <source>
        <dbReference type="ARBA" id="ARBA00012438"/>
    </source>
</evidence>
<dbReference type="Proteomes" id="UP000294114">
    <property type="component" value="Unassembled WGS sequence"/>
</dbReference>
<keyword evidence="9" id="KW-0472">Membrane</keyword>
<keyword evidence="5" id="KW-0547">Nucleotide-binding</keyword>
<dbReference type="CDD" id="cd16917">
    <property type="entry name" value="HATPase_UhpB-NarQ-NarX-like"/>
    <property type="match status" value="1"/>
</dbReference>
<evidence type="ECO:0000256" key="7">
    <source>
        <dbReference type="ARBA" id="ARBA00022840"/>
    </source>
</evidence>
<dbReference type="EC" id="2.7.13.3" evidence="2"/>
<dbReference type="SUPFAM" id="SSF55874">
    <property type="entry name" value="ATPase domain of HSP90 chaperone/DNA topoisomerase II/histidine kinase"/>
    <property type="match status" value="1"/>
</dbReference>
<keyword evidence="8" id="KW-0902">Two-component regulatory system</keyword>
<keyword evidence="9" id="KW-0812">Transmembrane</keyword>
<evidence type="ECO:0000256" key="3">
    <source>
        <dbReference type="ARBA" id="ARBA00022553"/>
    </source>
</evidence>
<gene>
    <name evidence="11" type="ORF">EV384_3952</name>
</gene>
<feature type="transmembrane region" description="Helical" evidence="9">
    <location>
        <begin position="131"/>
        <end position="149"/>
    </location>
</feature>
<dbReference type="GO" id="GO:0046983">
    <property type="term" value="F:protein dimerization activity"/>
    <property type="evidence" value="ECO:0007669"/>
    <property type="project" value="InterPro"/>
</dbReference>
<evidence type="ECO:0000256" key="6">
    <source>
        <dbReference type="ARBA" id="ARBA00022777"/>
    </source>
</evidence>
<dbReference type="InterPro" id="IPR036890">
    <property type="entry name" value="HATPase_C_sf"/>
</dbReference>
<dbReference type="PANTHER" id="PTHR24421">
    <property type="entry name" value="NITRATE/NITRITE SENSOR PROTEIN NARX-RELATED"/>
    <property type="match status" value="1"/>
</dbReference>
<dbReference type="SMART" id="SM00387">
    <property type="entry name" value="HATPase_c"/>
    <property type="match status" value="1"/>
</dbReference>
<protein>
    <recommendedName>
        <fullName evidence="2">histidine kinase</fullName>
        <ecNumber evidence="2">2.7.13.3</ecNumber>
    </recommendedName>
</protein>
<organism evidence="11 12">
    <name type="scientific">Micromonospora kangleipakensis</name>
    <dbReference type="NCBI Taxonomy" id="1077942"/>
    <lineage>
        <taxon>Bacteria</taxon>
        <taxon>Bacillati</taxon>
        <taxon>Actinomycetota</taxon>
        <taxon>Actinomycetes</taxon>
        <taxon>Micromonosporales</taxon>
        <taxon>Micromonosporaceae</taxon>
        <taxon>Micromonospora</taxon>
    </lineage>
</organism>
<evidence type="ECO:0000256" key="9">
    <source>
        <dbReference type="SAM" id="Phobius"/>
    </source>
</evidence>
<dbReference type="EMBL" id="SHLD01000001">
    <property type="protein sequence ID" value="RZU75411.1"/>
    <property type="molecule type" value="Genomic_DNA"/>
</dbReference>
<reference evidence="11 12" key="1">
    <citation type="submission" date="2019-02" db="EMBL/GenBank/DDBJ databases">
        <title>Sequencing the genomes of 1000 actinobacteria strains.</title>
        <authorList>
            <person name="Klenk H.-P."/>
        </authorList>
    </citation>
    <scope>NUCLEOTIDE SEQUENCE [LARGE SCALE GENOMIC DNA]</scope>
    <source>
        <strain evidence="11 12">DSM 45612</strain>
    </source>
</reference>
<evidence type="ECO:0000313" key="11">
    <source>
        <dbReference type="EMBL" id="RZU75411.1"/>
    </source>
</evidence>
<evidence type="ECO:0000256" key="4">
    <source>
        <dbReference type="ARBA" id="ARBA00022679"/>
    </source>
</evidence>
<keyword evidence="9" id="KW-1133">Transmembrane helix</keyword>
<name>A0A4Q8BDK9_9ACTN</name>
<dbReference type="Pfam" id="PF07730">
    <property type="entry name" value="HisKA_3"/>
    <property type="match status" value="1"/>
</dbReference>
<keyword evidence="7" id="KW-0067">ATP-binding</keyword>
<keyword evidence="4" id="KW-0808">Transferase</keyword>
<dbReference type="Gene3D" id="3.30.565.10">
    <property type="entry name" value="Histidine kinase-like ATPase, C-terminal domain"/>
    <property type="match status" value="1"/>
</dbReference>
<dbReference type="GO" id="GO:0000155">
    <property type="term" value="F:phosphorelay sensor kinase activity"/>
    <property type="evidence" value="ECO:0007669"/>
    <property type="project" value="InterPro"/>
</dbReference>
<dbReference type="GO" id="GO:0005524">
    <property type="term" value="F:ATP binding"/>
    <property type="evidence" value="ECO:0007669"/>
    <property type="project" value="UniProtKB-KW"/>
</dbReference>
<sequence>MSGPVTMAGVKGMGLAAATAALGAVAVIEAVAGAYDRPPTAIAALIALAVVAPVALVRLWPATAAVLSALAALSGLMISYPVTVAGVTALAVLCGVAGRLRPLRTTCSLILPFAVYAAAPLSSDRPGGRSFALILLAVAALATATGATLQLRDERRRHRATEQSSAASLMEYAARGERARIARELHDVVAHHITMIALQAEAARLATPGLPPDGARRLTAIGDTARSALTEMRRLLGVLREDVDAEPTLRPQPGLRQLNALLDEVRDAAMGSGVRLIVSGSVEPLDPGVELTAYRIVQEALTNARRHAPGAAVDVELHYSGDDLSVRVYDNGPGPVSDGGRGHGLAGMRERAAMVGGQVTAGAAPGAGFLVEAVLPTKGATT</sequence>
<evidence type="ECO:0000313" key="12">
    <source>
        <dbReference type="Proteomes" id="UP000294114"/>
    </source>
</evidence>
<accession>A0A4Q8BDK9</accession>
<dbReference type="GO" id="GO:0016020">
    <property type="term" value="C:membrane"/>
    <property type="evidence" value="ECO:0007669"/>
    <property type="project" value="InterPro"/>
</dbReference>
<keyword evidence="3" id="KW-0597">Phosphoprotein</keyword>
<feature type="transmembrane region" description="Helical" evidence="9">
    <location>
        <begin position="66"/>
        <end position="96"/>
    </location>
</feature>
<evidence type="ECO:0000256" key="1">
    <source>
        <dbReference type="ARBA" id="ARBA00000085"/>
    </source>
</evidence>
<proteinExistence type="predicted"/>
<feature type="transmembrane region" description="Helical" evidence="9">
    <location>
        <begin position="42"/>
        <end position="60"/>
    </location>
</feature>
<evidence type="ECO:0000256" key="8">
    <source>
        <dbReference type="ARBA" id="ARBA00023012"/>
    </source>
</evidence>
<feature type="transmembrane region" description="Helical" evidence="9">
    <location>
        <begin position="12"/>
        <end position="35"/>
    </location>
</feature>
<evidence type="ECO:0000256" key="5">
    <source>
        <dbReference type="ARBA" id="ARBA00022741"/>
    </source>
</evidence>
<dbReference type="AlphaFoldDB" id="A0A4Q8BDK9"/>
<dbReference type="Pfam" id="PF02518">
    <property type="entry name" value="HATPase_c"/>
    <property type="match status" value="1"/>
</dbReference>
<evidence type="ECO:0000259" key="10">
    <source>
        <dbReference type="SMART" id="SM00387"/>
    </source>
</evidence>
<keyword evidence="6 11" id="KW-0418">Kinase</keyword>
<dbReference type="Gene3D" id="1.20.5.1930">
    <property type="match status" value="1"/>
</dbReference>
<feature type="domain" description="Histidine kinase/HSP90-like ATPase" evidence="10">
    <location>
        <begin position="288"/>
        <end position="379"/>
    </location>
</feature>
<comment type="caution">
    <text evidence="11">The sequence shown here is derived from an EMBL/GenBank/DDBJ whole genome shotgun (WGS) entry which is preliminary data.</text>
</comment>
<dbReference type="InterPro" id="IPR011712">
    <property type="entry name" value="Sig_transdc_His_kin_sub3_dim/P"/>
</dbReference>